<dbReference type="HAMAP" id="MF_01172">
    <property type="entry name" value="AstB"/>
    <property type="match status" value="1"/>
</dbReference>
<feature type="active site" evidence="4">
    <location>
        <position position="250"/>
    </location>
</feature>
<evidence type="ECO:0000313" key="8">
    <source>
        <dbReference type="Proteomes" id="UP000256503"/>
    </source>
</evidence>
<evidence type="ECO:0000256" key="2">
    <source>
        <dbReference type="ARBA" id="ARBA00022801"/>
    </source>
</evidence>
<dbReference type="PANTHER" id="PTHR30420:SF2">
    <property type="entry name" value="N-SUCCINYLARGININE DIHYDROLASE"/>
    <property type="match status" value="1"/>
</dbReference>
<gene>
    <name evidence="4 7" type="primary">astB</name>
    <name evidence="7" type="ORF">DVB73_23270</name>
</gene>
<feature type="binding site" evidence="4">
    <location>
        <position position="365"/>
    </location>
    <ligand>
        <name>substrate</name>
    </ligand>
</feature>
<feature type="binding site" evidence="4">
    <location>
        <position position="252"/>
    </location>
    <ligand>
        <name>substrate</name>
    </ligand>
</feature>
<dbReference type="SUPFAM" id="SSF55909">
    <property type="entry name" value="Pentein"/>
    <property type="match status" value="1"/>
</dbReference>
<feature type="binding site" evidence="4">
    <location>
        <position position="214"/>
    </location>
    <ligand>
        <name>substrate</name>
    </ligand>
</feature>
<dbReference type="Pfam" id="PF04996">
    <property type="entry name" value="AstB"/>
    <property type="match status" value="1"/>
</dbReference>
<dbReference type="GO" id="GO:0019544">
    <property type="term" value="P:L-arginine catabolic process to L-glutamate"/>
    <property type="evidence" value="ECO:0007669"/>
    <property type="project" value="UniProtKB-UniRule"/>
</dbReference>
<keyword evidence="1 4" id="KW-0056">Arginine metabolism</keyword>
<dbReference type="GO" id="GO:0019545">
    <property type="term" value="P:L-arginine catabolic process to succinate"/>
    <property type="evidence" value="ECO:0007669"/>
    <property type="project" value="UniProtKB-UniRule"/>
</dbReference>
<feature type="binding site" evidence="4">
    <location>
        <position position="110"/>
    </location>
    <ligand>
        <name>substrate</name>
    </ligand>
</feature>
<protein>
    <recommendedName>
        <fullName evidence="4 5">N-succinylarginine dihydrolase</fullName>
        <ecNumber evidence="4 5">3.5.3.23</ecNumber>
    </recommendedName>
</protein>
<feature type="binding site" evidence="4">
    <location>
        <begin position="137"/>
        <end position="138"/>
    </location>
    <ligand>
        <name>substrate</name>
    </ligand>
</feature>
<dbReference type="PANTHER" id="PTHR30420">
    <property type="entry name" value="N-SUCCINYLARGININE DIHYDROLASE"/>
    <property type="match status" value="1"/>
</dbReference>
<evidence type="ECO:0000256" key="6">
    <source>
        <dbReference type="SAM" id="MobiDB-lite"/>
    </source>
</evidence>
<dbReference type="Gene3D" id="3.75.10.20">
    <property type="entry name" value="Succinylarginine dihydrolase"/>
    <property type="match status" value="1"/>
</dbReference>
<dbReference type="InterPro" id="IPR007079">
    <property type="entry name" value="SuccinylArg_d-Hdrlase_AstB"/>
</dbReference>
<evidence type="ECO:0000256" key="5">
    <source>
        <dbReference type="NCBIfam" id="TIGR03241"/>
    </source>
</evidence>
<comment type="function">
    <text evidence="3 4">Catalyzes the hydrolysis of N(2)-succinylarginine into N(2)-succinylornithine, ammonia and CO(2).</text>
</comment>
<dbReference type="NCBIfam" id="TIGR03241">
    <property type="entry name" value="arg_catab_astB"/>
    <property type="match status" value="1"/>
</dbReference>
<dbReference type="InterPro" id="IPR037031">
    <property type="entry name" value="AstB_sf"/>
</dbReference>
<feature type="active site" description="Nucleophile" evidence="4">
    <location>
        <position position="371"/>
    </location>
</feature>
<evidence type="ECO:0000256" key="3">
    <source>
        <dbReference type="ARBA" id="ARBA00053781"/>
    </source>
</evidence>
<dbReference type="FunFam" id="3.75.10.20:FF:000001">
    <property type="entry name" value="N-succinylarginine dihydrolase"/>
    <property type="match status" value="1"/>
</dbReference>
<dbReference type="EMBL" id="CP031146">
    <property type="protein sequence ID" value="AXM98505.1"/>
    <property type="molecule type" value="Genomic_DNA"/>
</dbReference>
<dbReference type="Proteomes" id="UP000256503">
    <property type="component" value="Chromosome"/>
</dbReference>
<accession>A0AAD0VVP9</accession>
<dbReference type="NCBIfam" id="NF009789">
    <property type="entry name" value="PRK13281.1"/>
    <property type="match status" value="1"/>
</dbReference>
<evidence type="ECO:0000256" key="4">
    <source>
        <dbReference type="HAMAP-Rule" id="MF_01172"/>
    </source>
</evidence>
<organism evidence="7 8">
    <name type="scientific">Pseudomonas plecoglossicida</name>
    <dbReference type="NCBI Taxonomy" id="70775"/>
    <lineage>
        <taxon>Bacteria</taxon>
        <taxon>Pseudomonadati</taxon>
        <taxon>Pseudomonadota</taxon>
        <taxon>Gammaproteobacteria</taxon>
        <taxon>Pseudomonadales</taxon>
        <taxon>Pseudomonadaceae</taxon>
        <taxon>Pseudomonas</taxon>
    </lineage>
</organism>
<proteinExistence type="inferred from homology"/>
<feature type="region of interest" description="Disordered" evidence="6">
    <location>
        <begin position="23"/>
        <end position="43"/>
    </location>
</feature>
<feature type="compositionally biased region" description="Low complexity" evidence="6">
    <location>
        <begin position="27"/>
        <end position="37"/>
    </location>
</feature>
<evidence type="ECO:0000256" key="1">
    <source>
        <dbReference type="ARBA" id="ARBA00022503"/>
    </source>
</evidence>
<dbReference type="RefSeq" id="WP_016393883.1">
    <property type="nucleotide sequence ID" value="NZ_BSOM01000001.1"/>
</dbReference>
<comment type="pathway">
    <text evidence="4">Amino-acid degradation; L-arginine degradation via AST pathway; L-glutamate and succinate from L-arginine: step 2/5.</text>
</comment>
<sequence>MKSYEVNFDGLVGPTHNYGGLSYGNVASQSNSQQASNPREAARQGLAKMKALVDMGFKQGVLAPQERPDVAALRRLGFAGSDAEVIQRAAKEAMPLLVASCSASSMWVANAATVSPSADTADGRVHFTAANLNCKYHRSIEHPTTSRVLAAMFNDDKHFAHHPALPAVAQFGDEGAANHTRFCRRYGEAGVEFFVYGRSAFDSRYPAPQKYPARQTLEASQAVARLHGLGDDGVVYAQQNPSVIDQGVFHNDVIAVGNGEVLFYHEDAFLETDAVLGQLQAKLASKGGRFQPIRVPRAAVTVEDAVRSYLFNSQLLTRDDGSMLLVVPEECRNNERVWTYLSQLTTQGGAVQEVKVFDLKQSMQNGGGPACLRLRVALKETELAAVNPGVIMTAPLYDTLLQWVDKHYRDRLGEADLADPQLLVECRTALDELTQILKLGSVYPFQRQP</sequence>
<comment type="subunit">
    <text evidence="4">Homodimer.</text>
</comment>
<dbReference type="GeneID" id="49616348"/>
<keyword evidence="2 4" id="KW-0378">Hydrolase</keyword>
<reference evidence="7 8" key="1">
    <citation type="submission" date="2018-07" db="EMBL/GenBank/DDBJ databases">
        <title>Complete genome sequence of a Pseudomonas plecoglossicida strain pathogenic to the marine fish, Larimichthys crocea.</title>
        <authorList>
            <person name="Tao Z."/>
        </authorList>
    </citation>
    <scope>NUCLEOTIDE SEQUENCE [LARGE SCALE GENOMIC DNA]</scope>
    <source>
        <strain evidence="7 8">XSDHY-P</strain>
    </source>
</reference>
<dbReference type="GO" id="GO:0009015">
    <property type="term" value="F:N-succinylarginine dihydrolase activity"/>
    <property type="evidence" value="ECO:0007669"/>
    <property type="project" value="UniProtKB-UniRule"/>
</dbReference>
<evidence type="ECO:0000313" key="7">
    <source>
        <dbReference type="EMBL" id="AXM98505.1"/>
    </source>
</evidence>
<name>A0AAD0VVP9_PSEDL</name>
<comment type="similarity">
    <text evidence="4">Belongs to the succinylarginine dihydrolase family.</text>
</comment>
<dbReference type="AlphaFoldDB" id="A0AAD0VVP9"/>
<comment type="catalytic activity">
    <reaction evidence="4">
        <text>N(2)-succinyl-L-arginine + 2 H2O + 2 H(+) = N(2)-succinyl-L-ornithine + 2 NH4(+) + CO2</text>
        <dbReference type="Rhea" id="RHEA:19533"/>
        <dbReference type="ChEBI" id="CHEBI:15377"/>
        <dbReference type="ChEBI" id="CHEBI:15378"/>
        <dbReference type="ChEBI" id="CHEBI:16526"/>
        <dbReference type="ChEBI" id="CHEBI:28938"/>
        <dbReference type="ChEBI" id="CHEBI:58241"/>
        <dbReference type="ChEBI" id="CHEBI:58514"/>
        <dbReference type="EC" id="3.5.3.23"/>
    </reaction>
</comment>
<dbReference type="EC" id="3.5.3.23" evidence="4 5"/>
<feature type="active site" evidence="4">
    <location>
        <position position="174"/>
    </location>
</feature>
<feature type="binding site" evidence="4">
    <location>
        <begin position="19"/>
        <end position="28"/>
    </location>
    <ligand>
        <name>substrate</name>
    </ligand>
</feature>